<dbReference type="Gene3D" id="3.30.450.20">
    <property type="entry name" value="PAS domain"/>
    <property type="match status" value="1"/>
</dbReference>
<keyword evidence="9" id="KW-1133">Transmembrane helix</keyword>
<evidence type="ECO:0000256" key="5">
    <source>
        <dbReference type="ARBA" id="ARBA00022741"/>
    </source>
</evidence>
<feature type="chain" id="PRO_5047302496" description="histidine kinase" evidence="10">
    <location>
        <begin position="24"/>
        <end position="379"/>
    </location>
</feature>
<dbReference type="InterPro" id="IPR005467">
    <property type="entry name" value="His_kinase_dom"/>
</dbReference>
<comment type="caution">
    <text evidence="12">The sequence shown here is derived from an EMBL/GenBank/DDBJ whole genome shotgun (WGS) entry which is preliminary data.</text>
</comment>
<dbReference type="InterPro" id="IPR011495">
    <property type="entry name" value="Sig_transdc_His_kin_sub2_dim/P"/>
</dbReference>
<dbReference type="Proteomes" id="UP001589828">
    <property type="component" value="Unassembled WGS sequence"/>
</dbReference>
<dbReference type="PANTHER" id="PTHR41523">
    <property type="entry name" value="TWO-COMPONENT SYSTEM SENSOR PROTEIN"/>
    <property type="match status" value="1"/>
</dbReference>
<evidence type="ECO:0000256" key="7">
    <source>
        <dbReference type="ARBA" id="ARBA00022840"/>
    </source>
</evidence>
<dbReference type="SMART" id="SM00387">
    <property type="entry name" value="HATPase_c"/>
    <property type="match status" value="1"/>
</dbReference>
<dbReference type="GO" id="GO:0004673">
    <property type="term" value="F:protein histidine kinase activity"/>
    <property type="evidence" value="ECO:0007669"/>
    <property type="project" value="UniProtKB-EC"/>
</dbReference>
<feature type="transmembrane region" description="Helical" evidence="9">
    <location>
        <begin position="118"/>
        <end position="135"/>
    </location>
</feature>
<evidence type="ECO:0000256" key="10">
    <source>
        <dbReference type="SAM" id="SignalP"/>
    </source>
</evidence>
<dbReference type="Gene3D" id="3.30.565.10">
    <property type="entry name" value="Histidine kinase-like ATPase, C-terminal domain"/>
    <property type="match status" value="1"/>
</dbReference>
<evidence type="ECO:0000259" key="11">
    <source>
        <dbReference type="PROSITE" id="PS50109"/>
    </source>
</evidence>
<comment type="catalytic activity">
    <reaction evidence="1">
        <text>ATP + protein L-histidine = ADP + protein N-phospho-L-histidine.</text>
        <dbReference type="EC" id="2.7.13.3"/>
    </reaction>
</comment>
<evidence type="ECO:0000256" key="3">
    <source>
        <dbReference type="ARBA" id="ARBA00022553"/>
    </source>
</evidence>
<keyword evidence="9" id="KW-0812">Transmembrane</keyword>
<evidence type="ECO:0000313" key="12">
    <source>
        <dbReference type="EMBL" id="MFC0513004.1"/>
    </source>
</evidence>
<feature type="compositionally biased region" description="Polar residues" evidence="8">
    <location>
        <begin position="28"/>
        <end position="50"/>
    </location>
</feature>
<organism evidence="12 13">
    <name type="scientific">Mucilaginibacter angelicae</name>
    <dbReference type="NCBI Taxonomy" id="869718"/>
    <lineage>
        <taxon>Bacteria</taxon>
        <taxon>Pseudomonadati</taxon>
        <taxon>Bacteroidota</taxon>
        <taxon>Sphingobacteriia</taxon>
        <taxon>Sphingobacteriales</taxon>
        <taxon>Sphingobacteriaceae</taxon>
        <taxon>Mucilaginibacter</taxon>
    </lineage>
</organism>
<dbReference type="EC" id="2.7.13.3" evidence="2"/>
<gene>
    <name evidence="12" type="ORF">ACFFGT_02295</name>
</gene>
<proteinExistence type="predicted"/>
<dbReference type="SUPFAM" id="SSF55874">
    <property type="entry name" value="ATPase domain of HSP90 chaperone/DNA topoisomerase II/histidine kinase"/>
    <property type="match status" value="1"/>
</dbReference>
<dbReference type="RefSeq" id="WP_377020877.1">
    <property type="nucleotide sequence ID" value="NZ_JBHLTS010000004.1"/>
</dbReference>
<evidence type="ECO:0000313" key="13">
    <source>
        <dbReference type="Proteomes" id="UP001589828"/>
    </source>
</evidence>
<reference evidence="12 13" key="1">
    <citation type="submission" date="2024-09" db="EMBL/GenBank/DDBJ databases">
        <authorList>
            <person name="Sun Q."/>
            <person name="Mori K."/>
        </authorList>
    </citation>
    <scope>NUCLEOTIDE SEQUENCE [LARGE SCALE GENOMIC DNA]</scope>
    <source>
        <strain evidence="12 13">NCAIM B.02415</strain>
    </source>
</reference>
<keyword evidence="13" id="KW-1185">Reference proteome</keyword>
<sequence>MKLLLRALLPALILSYLALPAFARPNPQTAGLNKNSQIKNRLSRSDTASASEKRLPASKYHQEYKGINDSARSKSLEKQLAELQQQIDINKKHQHTQFLVQQAQIQRNRARNETTTRYIFITSLIMSGVFAGMMYNRYRIKKLSSDSLTAKQQEINDKNELLQILLTEKEWLLKEIHHRVKNNLQIVISLLNTQSSYLESEDALQAIRNSQQRMYAISLIHQKSYQSENMETIDIPDYICDLVEYLKEYFKNDKRIEFISDLEPLKLDVGQAVPLGLILNEAISNSVKYAFDSINSHNIITIQLSRINEWFYRLCIFDNGKGLPEGFDPDESNSLGINLMRGLAQQLNGELEIVSTGGLSVCVNFRAAGNDNLNNIPPG</sequence>
<evidence type="ECO:0000256" key="8">
    <source>
        <dbReference type="SAM" id="MobiDB-lite"/>
    </source>
</evidence>
<accession>A0ABV6KZV3</accession>
<dbReference type="PANTHER" id="PTHR41523:SF8">
    <property type="entry name" value="ETHYLENE RESPONSE SENSOR PROTEIN"/>
    <property type="match status" value="1"/>
</dbReference>
<protein>
    <recommendedName>
        <fullName evidence="2">histidine kinase</fullName>
        <ecNumber evidence="2">2.7.13.3</ecNumber>
    </recommendedName>
</protein>
<keyword evidence="3" id="KW-0597">Phosphoprotein</keyword>
<dbReference type="InterPro" id="IPR003594">
    <property type="entry name" value="HATPase_dom"/>
</dbReference>
<evidence type="ECO:0000256" key="9">
    <source>
        <dbReference type="SAM" id="Phobius"/>
    </source>
</evidence>
<keyword evidence="4 12" id="KW-0808">Transferase</keyword>
<keyword evidence="10" id="KW-0732">Signal</keyword>
<keyword evidence="5" id="KW-0547">Nucleotide-binding</keyword>
<dbReference type="InterPro" id="IPR036890">
    <property type="entry name" value="HATPase_C_sf"/>
</dbReference>
<dbReference type="Pfam" id="PF07568">
    <property type="entry name" value="HisKA_2"/>
    <property type="match status" value="1"/>
</dbReference>
<name>A0ABV6KZV3_9SPHI</name>
<feature type="region of interest" description="Disordered" evidence="8">
    <location>
        <begin position="28"/>
        <end position="55"/>
    </location>
</feature>
<evidence type="ECO:0000256" key="1">
    <source>
        <dbReference type="ARBA" id="ARBA00000085"/>
    </source>
</evidence>
<evidence type="ECO:0000256" key="4">
    <source>
        <dbReference type="ARBA" id="ARBA00022679"/>
    </source>
</evidence>
<feature type="signal peptide" evidence="10">
    <location>
        <begin position="1"/>
        <end position="23"/>
    </location>
</feature>
<keyword evidence="9" id="KW-0472">Membrane</keyword>
<evidence type="ECO:0000256" key="2">
    <source>
        <dbReference type="ARBA" id="ARBA00012438"/>
    </source>
</evidence>
<dbReference type="EMBL" id="JBHLTS010000004">
    <property type="protein sequence ID" value="MFC0513004.1"/>
    <property type="molecule type" value="Genomic_DNA"/>
</dbReference>
<keyword evidence="6 12" id="KW-0418">Kinase</keyword>
<feature type="domain" description="Histidine kinase" evidence="11">
    <location>
        <begin position="175"/>
        <end position="369"/>
    </location>
</feature>
<evidence type="ECO:0000256" key="6">
    <source>
        <dbReference type="ARBA" id="ARBA00022777"/>
    </source>
</evidence>
<dbReference type="Pfam" id="PF02518">
    <property type="entry name" value="HATPase_c"/>
    <property type="match status" value="1"/>
</dbReference>
<keyword evidence="7" id="KW-0067">ATP-binding</keyword>
<dbReference type="PROSITE" id="PS50109">
    <property type="entry name" value="HIS_KIN"/>
    <property type="match status" value="1"/>
</dbReference>